<dbReference type="Proteomes" id="UP000694428">
    <property type="component" value="Unplaced"/>
</dbReference>
<keyword evidence="4 9" id="KW-0863">Zinc-finger</keyword>
<dbReference type="Pfam" id="PF00641">
    <property type="entry name" value="Zn_ribbon_RanBP"/>
    <property type="match status" value="1"/>
</dbReference>
<keyword evidence="7" id="KW-0539">Nucleus</keyword>
<keyword evidence="3" id="KW-0479">Metal-binding</keyword>
<comment type="similarity">
    <text evidence="2">Belongs to the RRM TET family.</text>
</comment>
<evidence type="ECO:0000256" key="9">
    <source>
        <dbReference type="PROSITE-ProRule" id="PRU00322"/>
    </source>
</evidence>
<keyword evidence="5" id="KW-0862">Zinc</keyword>
<evidence type="ECO:0000256" key="10">
    <source>
        <dbReference type="SAM" id="MobiDB-lite"/>
    </source>
</evidence>
<dbReference type="SUPFAM" id="SSF90209">
    <property type="entry name" value="Ran binding protein zinc finger-like"/>
    <property type="match status" value="1"/>
</dbReference>
<dbReference type="PANTHER" id="PTHR23238">
    <property type="entry name" value="RNA BINDING PROTEIN"/>
    <property type="match status" value="1"/>
</dbReference>
<evidence type="ECO:0000259" key="12">
    <source>
        <dbReference type="PROSITE" id="PS50199"/>
    </source>
</evidence>
<dbReference type="InterPro" id="IPR001876">
    <property type="entry name" value="Znf_RanBP2"/>
</dbReference>
<keyword evidence="6 8" id="KW-0694">RNA-binding</keyword>
<evidence type="ECO:0000256" key="8">
    <source>
        <dbReference type="PROSITE-ProRule" id="PRU00176"/>
    </source>
</evidence>
<dbReference type="InterPro" id="IPR034870">
    <property type="entry name" value="TET_fam"/>
</dbReference>
<comment type="subcellular location">
    <subcellularLocation>
        <location evidence="1">Nucleus</location>
    </subcellularLocation>
</comment>
<reference evidence="13" key="1">
    <citation type="submission" date="2025-08" db="UniProtKB">
        <authorList>
            <consortium name="Ensembl"/>
        </authorList>
    </citation>
    <scope>IDENTIFICATION</scope>
</reference>
<dbReference type="GO" id="GO:0006355">
    <property type="term" value="P:regulation of DNA-templated transcription"/>
    <property type="evidence" value="ECO:0007669"/>
    <property type="project" value="InterPro"/>
</dbReference>
<feature type="compositionally biased region" description="Gly residues" evidence="10">
    <location>
        <begin position="112"/>
        <end position="134"/>
    </location>
</feature>
<evidence type="ECO:0000256" key="5">
    <source>
        <dbReference type="ARBA" id="ARBA00022833"/>
    </source>
</evidence>
<feature type="domain" description="RanBP2-type" evidence="12">
    <location>
        <begin position="140"/>
        <end position="171"/>
    </location>
</feature>
<dbReference type="SUPFAM" id="SSF54928">
    <property type="entry name" value="RNA-binding domain, RBD"/>
    <property type="match status" value="1"/>
</dbReference>
<dbReference type="Ensembl" id="ENSPSTT00000010550.1">
    <property type="protein sequence ID" value="ENSPSTP00000010049.1"/>
    <property type="gene ID" value="ENSPSTG00000007087.1"/>
</dbReference>
<dbReference type="AlphaFoldDB" id="A0A8C9F4A1"/>
<evidence type="ECO:0000256" key="1">
    <source>
        <dbReference type="ARBA" id="ARBA00004123"/>
    </source>
</evidence>
<keyword evidence="14" id="KW-1185">Reference proteome</keyword>
<dbReference type="PROSITE" id="PS50199">
    <property type="entry name" value="ZF_RANBP2_2"/>
    <property type="match status" value="1"/>
</dbReference>
<evidence type="ECO:0000256" key="7">
    <source>
        <dbReference type="ARBA" id="ARBA00023242"/>
    </source>
</evidence>
<dbReference type="InterPro" id="IPR000504">
    <property type="entry name" value="RRM_dom"/>
</dbReference>
<dbReference type="SMART" id="SM00547">
    <property type="entry name" value="ZnF_RBZ"/>
    <property type="match status" value="1"/>
</dbReference>
<dbReference type="InterPro" id="IPR036443">
    <property type="entry name" value="Znf_RanBP2_sf"/>
</dbReference>
<dbReference type="PROSITE" id="PS01358">
    <property type="entry name" value="ZF_RANBP2_1"/>
    <property type="match status" value="1"/>
</dbReference>
<evidence type="ECO:0000313" key="13">
    <source>
        <dbReference type="Ensembl" id="ENSPSTP00000010049.1"/>
    </source>
</evidence>
<dbReference type="FunFam" id="3.30.70.330:FF:000246">
    <property type="entry name" value="TATA-binding protein-associated factor 2N isoform X1"/>
    <property type="match status" value="1"/>
</dbReference>
<dbReference type="GO" id="GO:0005634">
    <property type="term" value="C:nucleus"/>
    <property type="evidence" value="ECO:0007669"/>
    <property type="project" value="UniProtKB-SubCell"/>
</dbReference>
<feature type="region of interest" description="Disordered" evidence="10">
    <location>
        <begin position="110"/>
        <end position="142"/>
    </location>
</feature>
<dbReference type="InterPro" id="IPR035979">
    <property type="entry name" value="RBD_domain_sf"/>
</dbReference>
<dbReference type="Pfam" id="PF00076">
    <property type="entry name" value="RRM_1"/>
    <property type="match status" value="1"/>
</dbReference>
<reference evidence="13" key="2">
    <citation type="submission" date="2025-09" db="UniProtKB">
        <authorList>
            <consortium name="Ensembl"/>
        </authorList>
    </citation>
    <scope>IDENTIFICATION</scope>
</reference>
<dbReference type="PROSITE" id="PS50102">
    <property type="entry name" value="RRM"/>
    <property type="match status" value="1"/>
</dbReference>
<dbReference type="Gene3D" id="4.10.1060.10">
    <property type="entry name" value="Zinc finger, RanBP2-type"/>
    <property type="match status" value="1"/>
</dbReference>
<name>A0A8C9F4A1_PAVCR</name>
<dbReference type="SMART" id="SM00360">
    <property type="entry name" value="RRM"/>
    <property type="match status" value="1"/>
</dbReference>
<dbReference type="InterPro" id="IPR012677">
    <property type="entry name" value="Nucleotide-bd_a/b_plait_sf"/>
</dbReference>
<evidence type="ECO:0000313" key="14">
    <source>
        <dbReference type="Proteomes" id="UP000694428"/>
    </source>
</evidence>
<dbReference type="GO" id="GO:0008270">
    <property type="term" value="F:zinc ion binding"/>
    <property type="evidence" value="ECO:0007669"/>
    <property type="project" value="UniProtKB-KW"/>
</dbReference>
<accession>A0A8C9F4A1</accession>
<evidence type="ECO:0000256" key="6">
    <source>
        <dbReference type="ARBA" id="ARBA00022884"/>
    </source>
</evidence>
<dbReference type="FunFam" id="4.10.1060.10:FF:000008">
    <property type="entry name" value="TATA-binding protein-associated factor 2N isoform X1"/>
    <property type="match status" value="1"/>
</dbReference>
<dbReference type="CDD" id="cd12535">
    <property type="entry name" value="RRM_FUS_TAF15"/>
    <property type="match status" value="1"/>
</dbReference>
<sequence>MCGNCSLFLIDSESDNSDNNTIFVQGLGEDVSTDQVADYFKQIGIIKTNKKTGKPMINLYTDKDTGKPKGEATVSFDDPPSAKAAIDWFDGKEFNGNVIKVSFATRRPEFMRGGGGGGRRGSRGGYGRGGGFQGRSGEPKNGDWVCPNPSCGNMNFARRNSCNQCGEPRPEDSRPSGGGVVKAVNDAPSCLKNLTGVLVCVLLQISVAEVAMEEKGGIEDVVAEVAIEEEAMGVKWEEGMISEMINVTDRTEDHCECFVCLLDPLDSEIARVLPAASPMASWIVELSETRFLFWWEGLGQFGRIFFMRDMEI</sequence>
<dbReference type="GO" id="GO:0003723">
    <property type="term" value="F:RNA binding"/>
    <property type="evidence" value="ECO:0007669"/>
    <property type="project" value="UniProtKB-UniRule"/>
</dbReference>
<dbReference type="Gene3D" id="3.30.70.330">
    <property type="match status" value="1"/>
</dbReference>
<evidence type="ECO:0000259" key="11">
    <source>
        <dbReference type="PROSITE" id="PS50102"/>
    </source>
</evidence>
<protein>
    <submittedName>
        <fullName evidence="13">TATA-box binding protein associated factor 15</fullName>
    </submittedName>
</protein>
<proteinExistence type="inferred from homology"/>
<evidence type="ECO:0000256" key="4">
    <source>
        <dbReference type="ARBA" id="ARBA00022771"/>
    </source>
</evidence>
<evidence type="ECO:0000256" key="3">
    <source>
        <dbReference type="ARBA" id="ARBA00022723"/>
    </source>
</evidence>
<feature type="domain" description="RRM" evidence="11">
    <location>
        <begin position="20"/>
        <end position="106"/>
    </location>
</feature>
<organism evidence="13 14">
    <name type="scientific">Pavo cristatus</name>
    <name type="common">Indian peafowl</name>
    <name type="synonym">Blue peafowl</name>
    <dbReference type="NCBI Taxonomy" id="9049"/>
    <lineage>
        <taxon>Eukaryota</taxon>
        <taxon>Metazoa</taxon>
        <taxon>Chordata</taxon>
        <taxon>Craniata</taxon>
        <taxon>Vertebrata</taxon>
        <taxon>Euteleostomi</taxon>
        <taxon>Archelosauria</taxon>
        <taxon>Archosauria</taxon>
        <taxon>Dinosauria</taxon>
        <taxon>Saurischia</taxon>
        <taxon>Theropoda</taxon>
        <taxon>Coelurosauria</taxon>
        <taxon>Aves</taxon>
        <taxon>Neognathae</taxon>
        <taxon>Galloanserae</taxon>
        <taxon>Galliformes</taxon>
        <taxon>Phasianidae</taxon>
        <taxon>Phasianinae</taxon>
        <taxon>Pavo</taxon>
    </lineage>
</organism>
<evidence type="ECO:0000256" key="2">
    <source>
        <dbReference type="ARBA" id="ARBA00008448"/>
    </source>
</evidence>